<dbReference type="InterPro" id="IPR000297">
    <property type="entry name" value="PPIase_PpiC"/>
</dbReference>
<evidence type="ECO:0000256" key="8">
    <source>
        <dbReference type="ARBA" id="ARBA00038408"/>
    </source>
</evidence>
<comment type="subcellular location">
    <subcellularLocation>
        <location evidence="1">Cell inner membrane</location>
        <topology evidence="1">Single-pass type II membrane protein</topology>
        <orientation evidence="1">Periplasmic side</orientation>
    </subcellularLocation>
</comment>
<evidence type="ECO:0000256" key="7">
    <source>
        <dbReference type="ARBA" id="ARBA00023186"/>
    </source>
</evidence>
<evidence type="ECO:0000256" key="11">
    <source>
        <dbReference type="PROSITE-ProRule" id="PRU00278"/>
    </source>
</evidence>
<evidence type="ECO:0000313" key="14">
    <source>
        <dbReference type="EMBL" id="HJA09288.1"/>
    </source>
</evidence>
<dbReference type="GO" id="GO:0005886">
    <property type="term" value="C:plasma membrane"/>
    <property type="evidence" value="ECO:0007669"/>
    <property type="project" value="UniProtKB-SubCell"/>
</dbReference>
<dbReference type="Gene3D" id="1.10.4030.10">
    <property type="entry name" value="Porin chaperone SurA, peptide-binding domain"/>
    <property type="match status" value="1"/>
</dbReference>
<dbReference type="Proteomes" id="UP000824225">
    <property type="component" value="Unassembled WGS sequence"/>
</dbReference>
<keyword evidence="6 12" id="KW-0472">Membrane</keyword>
<keyword evidence="7" id="KW-0143">Chaperone</keyword>
<accession>A0A9D2KN68</accession>
<evidence type="ECO:0000256" key="2">
    <source>
        <dbReference type="ARBA" id="ARBA00022475"/>
    </source>
</evidence>
<evidence type="ECO:0000259" key="13">
    <source>
        <dbReference type="PROSITE" id="PS50198"/>
    </source>
</evidence>
<feature type="transmembrane region" description="Helical" evidence="12">
    <location>
        <begin position="12"/>
        <end position="30"/>
    </location>
</feature>
<keyword evidence="2" id="KW-1003">Cell membrane</keyword>
<dbReference type="AlphaFoldDB" id="A0A9D2KN68"/>
<gene>
    <name evidence="14" type="ORF">H9962_08895</name>
</gene>
<keyword evidence="3" id="KW-0997">Cell inner membrane</keyword>
<comment type="similarity">
    <text evidence="8">Belongs to the PpiD chaperone family.</text>
</comment>
<evidence type="ECO:0000256" key="12">
    <source>
        <dbReference type="SAM" id="Phobius"/>
    </source>
</evidence>
<dbReference type="InterPro" id="IPR046357">
    <property type="entry name" value="PPIase_dom_sf"/>
</dbReference>
<evidence type="ECO:0000256" key="9">
    <source>
        <dbReference type="ARBA" id="ARBA00040743"/>
    </source>
</evidence>
<dbReference type="PANTHER" id="PTHR47529">
    <property type="entry name" value="PEPTIDYL-PROLYL CIS-TRANS ISOMERASE D"/>
    <property type="match status" value="1"/>
</dbReference>
<protein>
    <recommendedName>
        <fullName evidence="9">Periplasmic chaperone PpiD</fullName>
    </recommendedName>
    <alternativeName>
        <fullName evidence="10">Periplasmic folding chaperone</fullName>
    </alternativeName>
</protein>
<keyword evidence="5 12" id="KW-1133">Transmembrane helix</keyword>
<dbReference type="Gene3D" id="3.10.50.40">
    <property type="match status" value="1"/>
</dbReference>
<evidence type="ECO:0000256" key="6">
    <source>
        <dbReference type="ARBA" id="ARBA00023136"/>
    </source>
</evidence>
<reference evidence="14" key="2">
    <citation type="submission" date="2021-04" db="EMBL/GenBank/DDBJ databases">
        <authorList>
            <person name="Gilroy R."/>
        </authorList>
    </citation>
    <scope>NUCLEOTIDE SEQUENCE</scope>
    <source>
        <strain evidence="14">CHK186-16707</strain>
    </source>
</reference>
<evidence type="ECO:0000256" key="10">
    <source>
        <dbReference type="ARBA" id="ARBA00042775"/>
    </source>
</evidence>
<keyword evidence="4 12" id="KW-0812">Transmembrane</keyword>
<dbReference type="GO" id="GO:0003755">
    <property type="term" value="F:peptidyl-prolyl cis-trans isomerase activity"/>
    <property type="evidence" value="ECO:0007669"/>
    <property type="project" value="UniProtKB-KW"/>
</dbReference>
<name>A0A9D2KN68_9BACT</name>
<dbReference type="Pfam" id="PF00639">
    <property type="entry name" value="Rotamase"/>
    <property type="match status" value="1"/>
</dbReference>
<evidence type="ECO:0000256" key="3">
    <source>
        <dbReference type="ARBA" id="ARBA00022519"/>
    </source>
</evidence>
<sequence>MLDGIRANAQSWGVKLAFGIIIVVFVFWGIGGQPGPRGIVATVNDRNITELEFRQVYAQLEQNVKNSMPGVTPDMLQSFGLEQSALQTLVMRKLLEAEAERVGVEISPYELRRAVESMPYFLDEDGKFDADIYLTTLKNAGQTASQFEDSLRQDLLPEKMQALLSAGAYVSPQSVRNMYDYQQEQRKVNYLLFPSEKHMAEAAPDQADIEAAYKERAPLYSMPPRVRLEYVALNPAELSDPSSIDDAAVAAAYEARKDSFFVPERVRAAHILILVPENASADEVKKAEDRIKAIEERIRSGEDFAAVARETSQDPGSAAKGGDLDWFERGQMVPEFADVAFALTPGELSGPVRSPFGFHLIKVEDHQASTTRTLDEVKDELRAALAAEQAAAGLQDKADAVLAAVMGGQSVTAAAGAQGLEMKDTGLVSADQLGQTLGLRASDVQSVMSTPAGETLDAALATDAGLLVIRVAESLPAMTRPLDEVKDELVATLTRDKARKLAAEEAEQARKGFADGKPGADLLPEVKESEAFGREGYVPGLGLGMDLVRAVFAAPLKDAGKGVWLEGAFTVDDGAVLASLAEVLPPDDTAWVAEGPLREQQMLNERAAVMFQAYIMELSKNAKTRILMPELVQPKAAPQL</sequence>
<dbReference type="EMBL" id="DXAN01000028">
    <property type="protein sequence ID" value="HJA09288.1"/>
    <property type="molecule type" value="Genomic_DNA"/>
</dbReference>
<dbReference type="InterPro" id="IPR052029">
    <property type="entry name" value="PpiD_chaperone"/>
</dbReference>
<dbReference type="InterPro" id="IPR027304">
    <property type="entry name" value="Trigger_fact/SurA_dom_sf"/>
</dbReference>
<dbReference type="PANTHER" id="PTHR47529:SF1">
    <property type="entry name" value="PERIPLASMIC CHAPERONE PPID"/>
    <property type="match status" value="1"/>
</dbReference>
<organism evidence="14 15">
    <name type="scientific">Candidatus Mailhella merdigallinarum</name>
    <dbReference type="NCBI Taxonomy" id="2838658"/>
    <lineage>
        <taxon>Bacteria</taxon>
        <taxon>Pseudomonadati</taxon>
        <taxon>Thermodesulfobacteriota</taxon>
        <taxon>Desulfovibrionia</taxon>
        <taxon>Desulfovibrionales</taxon>
        <taxon>Desulfovibrionaceae</taxon>
        <taxon>Mailhella</taxon>
    </lineage>
</organism>
<comment type="caution">
    <text evidence="14">The sequence shown here is derived from an EMBL/GenBank/DDBJ whole genome shotgun (WGS) entry which is preliminary data.</text>
</comment>
<reference evidence="14" key="1">
    <citation type="journal article" date="2021" name="PeerJ">
        <title>Extensive microbial diversity within the chicken gut microbiome revealed by metagenomics and culture.</title>
        <authorList>
            <person name="Gilroy R."/>
            <person name="Ravi A."/>
            <person name="Getino M."/>
            <person name="Pursley I."/>
            <person name="Horton D.L."/>
            <person name="Alikhan N.F."/>
            <person name="Baker D."/>
            <person name="Gharbi K."/>
            <person name="Hall N."/>
            <person name="Watson M."/>
            <person name="Adriaenssens E.M."/>
            <person name="Foster-Nyarko E."/>
            <person name="Jarju S."/>
            <person name="Secka A."/>
            <person name="Antonio M."/>
            <person name="Oren A."/>
            <person name="Chaudhuri R.R."/>
            <person name="La Ragione R."/>
            <person name="Hildebrand F."/>
            <person name="Pallen M.J."/>
        </authorList>
    </citation>
    <scope>NUCLEOTIDE SEQUENCE</scope>
    <source>
        <strain evidence="14">CHK186-16707</strain>
    </source>
</reference>
<evidence type="ECO:0000313" key="15">
    <source>
        <dbReference type="Proteomes" id="UP000824225"/>
    </source>
</evidence>
<evidence type="ECO:0000256" key="1">
    <source>
        <dbReference type="ARBA" id="ARBA00004382"/>
    </source>
</evidence>
<keyword evidence="11" id="KW-0697">Rotamase</keyword>
<keyword evidence="11" id="KW-0413">Isomerase</keyword>
<proteinExistence type="inferred from homology"/>
<evidence type="ECO:0000256" key="4">
    <source>
        <dbReference type="ARBA" id="ARBA00022692"/>
    </source>
</evidence>
<dbReference type="SUPFAM" id="SSF109998">
    <property type="entry name" value="Triger factor/SurA peptide-binding domain-like"/>
    <property type="match status" value="1"/>
</dbReference>
<dbReference type="Pfam" id="PF13624">
    <property type="entry name" value="SurA_N_3"/>
    <property type="match status" value="1"/>
</dbReference>
<dbReference type="PROSITE" id="PS50198">
    <property type="entry name" value="PPIC_PPIASE_2"/>
    <property type="match status" value="1"/>
</dbReference>
<evidence type="ECO:0000256" key="5">
    <source>
        <dbReference type="ARBA" id="ARBA00022989"/>
    </source>
</evidence>
<feature type="domain" description="PpiC" evidence="13">
    <location>
        <begin position="263"/>
        <end position="365"/>
    </location>
</feature>
<dbReference type="SUPFAM" id="SSF54534">
    <property type="entry name" value="FKBP-like"/>
    <property type="match status" value="1"/>
</dbReference>